<feature type="region of interest" description="Disordered" evidence="1">
    <location>
        <begin position="117"/>
        <end position="142"/>
    </location>
</feature>
<dbReference type="EMBL" id="NJES01000195">
    <property type="protein sequence ID" value="PHH75816.1"/>
    <property type="molecule type" value="Genomic_DNA"/>
</dbReference>
<name>A0A2C5Z753_9HYPO</name>
<reference evidence="2 3" key="1">
    <citation type="submission" date="2017-06" db="EMBL/GenBank/DDBJ databases">
        <title>Ant-infecting Ophiocordyceps genomes reveal a high diversity of potential behavioral manipulation genes and a possible major role for enterotoxins.</title>
        <authorList>
            <person name="De Bekker C."/>
            <person name="Evans H.C."/>
            <person name="Brachmann A."/>
            <person name="Hughes D.P."/>
        </authorList>
    </citation>
    <scope>NUCLEOTIDE SEQUENCE [LARGE SCALE GENOMIC DNA]</scope>
    <source>
        <strain evidence="2 3">Map16</strain>
    </source>
</reference>
<keyword evidence="3" id="KW-1185">Reference proteome</keyword>
<dbReference type="Proteomes" id="UP000226431">
    <property type="component" value="Unassembled WGS sequence"/>
</dbReference>
<dbReference type="AlphaFoldDB" id="A0A2C5Z753"/>
<evidence type="ECO:0000313" key="3">
    <source>
        <dbReference type="Proteomes" id="UP000226431"/>
    </source>
</evidence>
<protein>
    <submittedName>
        <fullName evidence="2">Uncharacterized protein</fullName>
    </submittedName>
</protein>
<feature type="compositionally biased region" description="Basic and acidic residues" evidence="1">
    <location>
        <begin position="213"/>
        <end position="229"/>
    </location>
</feature>
<comment type="caution">
    <text evidence="2">The sequence shown here is derived from an EMBL/GenBank/DDBJ whole genome shotgun (WGS) entry which is preliminary data.</text>
</comment>
<accession>A0A2C5Z753</accession>
<gene>
    <name evidence="2" type="ORF">CDD80_2035</name>
</gene>
<evidence type="ECO:0000256" key="1">
    <source>
        <dbReference type="SAM" id="MobiDB-lite"/>
    </source>
</evidence>
<sequence length="229" mass="25198">MSSTSLSTGLAKDVHAGMYSAPIAEWPACTEYLDAPTGRRPTSMSGRYLWARPASTSFFLPLLLLHPLRSVSEDFVSLGLTASRLLLRLLSCSSPALSYSNLFRFIPRVRSNPSIPFRPRKPLATSSSAVGRCPPRSRPSFGETAEPRVIVRRSPLLSSPLLSPLLSSSQCADLRADDRRRHPRCQPAIRIQDIQIQYIDFCPTSAHHPLAHGRHEASTKPERGADASL</sequence>
<organism evidence="2 3">
    <name type="scientific">Ophiocordyceps camponoti-rufipedis</name>
    <dbReference type="NCBI Taxonomy" id="2004952"/>
    <lineage>
        <taxon>Eukaryota</taxon>
        <taxon>Fungi</taxon>
        <taxon>Dikarya</taxon>
        <taxon>Ascomycota</taxon>
        <taxon>Pezizomycotina</taxon>
        <taxon>Sordariomycetes</taxon>
        <taxon>Hypocreomycetidae</taxon>
        <taxon>Hypocreales</taxon>
        <taxon>Ophiocordycipitaceae</taxon>
        <taxon>Ophiocordyceps</taxon>
    </lineage>
</organism>
<proteinExistence type="predicted"/>
<feature type="region of interest" description="Disordered" evidence="1">
    <location>
        <begin position="209"/>
        <end position="229"/>
    </location>
</feature>
<evidence type="ECO:0000313" key="2">
    <source>
        <dbReference type="EMBL" id="PHH75816.1"/>
    </source>
</evidence>